<protein>
    <submittedName>
        <fullName evidence="1">DinB family protein</fullName>
    </submittedName>
</protein>
<sequence>MTDPRTAPPLQGTEINTLLGFLQYHRDTLLMKVDGLEQVQLNTRFAPSEMTLGGLMKHVAFVEDYWFQDILLGAQMPEPWASADWEADRDWDWHSATSDSPMQLRMFVLRARERSDRAIAACMRAERLDTLSQRADRRTGQPFTLRWIMLHLIEEYARHNGHADLIRESIDGSTGD</sequence>
<dbReference type="SUPFAM" id="SSF109854">
    <property type="entry name" value="DinB/YfiT-like putative metalloenzymes"/>
    <property type="match status" value="1"/>
</dbReference>
<name>A0ABW2ARK1_9MICO</name>
<dbReference type="Proteomes" id="UP001596356">
    <property type="component" value="Unassembled WGS sequence"/>
</dbReference>
<dbReference type="InterPro" id="IPR007061">
    <property type="entry name" value="MST-like"/>
</dbReference>
<reference evidence="2" key="1">
    <citation type="journal article" date="2019" name="Int. J. Syst. Evol. Microbiol.">
        <title>The Global Catalogue of Microorganisms (GCM) 10K type strain sequencing project: providing services to taxonomists for standard genome sequencing and annotation.</title>
        <authorList>
            <consortium name="The Broad Institute Genomics Platform"/>
            <consortium name="The Broad Institute Genome Sequencing Center for Infectious Disease"/>
            <person name="Wu L."/>
            <person name="Ma J."/>
        </authorList>
    </citation>
    <scope>NUCLEOTIDE SEQUENCE [LARGE SCALE GENOMIC DNA]</scope>
    <source>
        <strain evidence="2">NBRC 106593</strain>
    </source>
</reference>
<dbReference type="Gene3D" id="1.20.120.450">
    <property type="entry name" value="dinb family like domain"/>
    <property type="match status" value="1"/>
</dbReference>
<accession>A0ABW2ARK1</accession>
<dbReference type="InterPro" id="IPR034660">
    <property type="entry name" value="DinB/YfiT-like"/>
</dbReference>
<keyword evidence="2" id="KW-1185">Reference proteome</keyword>
<evidence type="ECO:0000313" key="1">
    <source>
        <dbReference type="EMBL" id="MFC6713579.1"/>
    </source>
</evidence>
<organism evidence="1 2">
    <name type="scientific">Branchiibius cervicis</name>
    <dbReference type="NCBI Taxonomy" id="908252"/>
    <lineage>
        <taxon>Bacteria</taxon>
        <taxon>Bacillati</taxon>
        <taxon>Actinomycetota</taxon>
        <taxon>Actinomycetes</taxon>
        <taxon>Micrococcales</taxon>
        <taxon>Dermacoccaceae</taxon>
        <taxon>Branchiibius</taxon>
    </lineage>
</organism>
<dbReference type="Pfam" id="PF04978">
    <property type="entry name" value="MST"/>
    <property type="match status" value="1"/>
</dbReference>
<proteinExistence type="predicted"/>
<evidence type="ECO:0000313" key="2">
    <source>
        <dbReference type="Proteomes" id="UP001596356"/>
    </source>
</evidence>
<dbReference type="EMBL" id="JBHSWJ010000002">
    <property type="protein sequence ID" value="MFC6713579.1"/>
    <property type="molecule type" value="Genomic_DNA"/>
</dbReference>
<dbReference type="RefSeq" id="WP_377821443.1">
    <property type="nucleotide sequence ID" value="NZ_JBHSWJ010000002.1"/>
</dbReference>
<gene>
    <name evidence="1" type="ORF">ACFQBT_06910</name>
</gene>
<comment type="caution">
    <text evidence="1">The sequence shown here is derived from an EMBL/GenBank/DDBJ whole genome shotgun (WGS) entry which is preliminary data.</text>
</comment>